<evidence type="ECO:0000256" key="1">
    <source>
        <dbReference type="ARBA" id="ARBA00022553"/>
    </source>
</evidence>
<dbReference type="SMART" id="SM00448">
    <property type="entry name" value="REC"/>
    <property type="match status" value="1"/>
</dbReference>
<dbReference type="Pfam" id="PF00072">
    <property type="entry name" value="Response_reg"/>
    <property type="match status" value="1"/>
</dbReference>
<dbReference type="InterPro" id="IPR001789">
    <property type="entry name" value="Sig_transdc_resp-reg_receiver"/>
</dbReference>
<dbReference type="EMBL" id="VCQV01000004">
    <property type="protein sequence ID" value="TWP37910.1"/>
    <property type="molecule type" value="Genomic_DNA"/>
</dbReference>
<dbReference type="PROSITE" id="PS50110">
    <property type="entry name" value="RESPONSE_REGULATORY"/>
    <property type="match status" value="1"/>
</dbReference>
<dbReference type="OrthoDB" id="9808843at2"/>
<dbReference type="CDD" id="cd06170">
    <property type="entry name" value="LuxR_C_like"/>
    <property type="match status" value="1"/>
</dbReference>
<dbReference type="PROSITE" id="PS50043">
    <property type="entry name" value="HTH_LUXR_2"/>
    <property type="match status" value="1"/>
</dbReference>
<dbReference type="GO" id="GO:0006355">
    <property type="term" value="P:regulation of DNA-templated transcription"/>
    <property type="evidence" value="ECO:0007669"/>
    <property type="project" value="InterPro"/>
</dbReference>
<dbReference type="AlphaFoldDB" id="A0A563E5U5"/>
<gene>
    <name evidence="8" type="ORF">FGL98_04140</name>
</gene>
<dbReference type="InterPro" id="IPR011006">
    <property type="entry name" value="CheY-like_superfamily"/>
</dbReference>
<reference evidence="8 9" key="2">
    <citation type="submission" date="2019-08" db="EMBL/GenBank/DDBJ databases">
        <title>Jejuicoccus antrihumi gen. nov., sp. nov., a new member of the family Dermacoccaceae isolated from a cave.</title>
        <authorList>
            <person name="Schumann P."/>
            <person name="Kim I.S."/>
        </authorList>
    </citation>
    <scope>NUCLEOTIDE SEQUENCE [LARGE SCALE GENOMIC DNA]</scope>
    <source>
        <strain evidence="8 9">C5-26</strain>
    </source>
</reference>
<sequence length="218" mass="23041">MSIRVVLADDQTVVREGLRSMLSLMDGLEVVGVAASAEEALDLVTQLDPDVLLTDLRMPGIGGLEGIRRVRERGERPGIVALTTYDDDRVIREAVGAGALGFLNKDADPQTIATALRTVSGGRSLLDAKAMRALLAGPSTSTPDPPGSPTAFPDGLTAREVEVLRLVAQGLSNAQIARSLVVSMSTVKTHVNHLLAKTGCIGRAALVTYAYRQNLTDE</sequence>
<dbReference type="PANTHER" id="PTHR43214:SF24">
    <property type="entry name" value="TRANSCRIPTIONAL REGULATORY PROTEIN NARL-RELATED"/>
    <property type="match status" value="1"/>
</dbReference>
<feature type="modified residue" description="4-aspartylphosphate" evidence="5">
    <location>
        <position position="55"/>
    </location>
</feature>
<evidence type="ECO:0000259" key="7">
    <source>
        <dbReference type="PROSITE" id="PS50110"/>
    </source>
</evidence>
<dbReference type="Pfam" id="PF00196">
    <property type="entry name" value="GerE"/>
    <property type="match status" value="1"/>
</dbReference>
<evidence type="ECO:0000256" key="3">
    <source>
        <dbReference type="ARBA" id="ARBA00023125"/>
    </source>
</evidence>
<keyword evidence="3" id="KW-0238">DNA-binding</keyword>
<protein>
    <submittedName>
        <fullName evidence="8">Response regulator transcription factor</fullName>
    </submittedName>
</protein>
<proteinExistence type="predicted"/>
<feature type="domain" description="Response regulatory" evidence="7">
    <location>
        <begin position="4"/>
        <end position="120"/>
    </location>
</feature>
<reference evidence="8 9" key="1">
    <citation type="submission" date="2019-05" db="EMBL/GenBank/DDBJ databases">
        <authorList>
            <person name="Lee S.D."/>
        </authorList>
    </citation>
    <scope>NUCLEOTIDE SEQUENCE [LARGE SCALE GENOMIC DNA]</scope>
    <source>
        <strain evidence="8 9">C5-26</strain>
    </source>
</reference>
<evidence type="ECO:0000313" key="9">
    <source>
        <dbReference type="Proteomes" id="UP000320244"/>
    </source>
</evidence>
<evidence type="ECO:0000313" key="8">
    <source>
        <dbReference type="EMBL" id="TWP37910.1"/>
    </source>
</evidence>
<dbReference type="RefSeq" id="WP_146315480.1">
    <property type="nucleotide sequence ID" value="NZ_VCQV01000004.1"/>
</dbReference>
<dbReference type="Proteomes" id="UP000320244">
    <property type="component" value="Unassembled WGS sequence"/>
</dbReference>
<comment type="caution">
    <text evidence="8">The sequence shown here is derived from an EMBL/GenBank/DDBJ whole genome shotgun (WGS) entry which is preliminary data.</text>
</comment>
<dbReference type="Gene3D" id="3.40.50.2300">
    <property type="match status" value="1"/>
</dbReference>
<dbReference type="SUPFAM" id="SSF46894">
    <property type="entry name" value="C-terminal effector domain of the bipartite response regulators"/>
    <property type="match status" value="1"/>
</dbReference>
<dbReference type="SUPFAM" id="SSF52172">
    <property type="entry name" value="CheY-like"/>
    <property type="match status" value="1"/>
</dbReference>
<keyword evidence="4" id="KW-0804">Transcription</keyword>
<dbReference type="GO" id="GO:0003677">
    <property type="term" value="F:DNA binding"/>
    <property type="evidence" value="ECO:0007669"/>
    <property type="project" value="UniProtKB-KW"/>
</dbReference>
<accession>A0A563E5U5</accession>
<evidence type="ECO:0000259" key="6">
    <source>
        <dbReference type="PROSITE" id="PS50043"/>
    </source>
</evidence>
<dbReference type="CDD" id="cd17535">
    <property type="entry name" value="REC_NarL-like"/>
    <property type="match status" value="1"/>
</dbReference>
<evidence type="ECO:0000256" key="2">
    <source>
        <dbReference type="ARBA" id="ARBA00023015"/>
    </source>
</evidence>
<evidence type="ECO:0000256" key="4">
    <source>
        <dbReference type="ARBA" id="ARBA00023163"/>
    </source>
</evidence>
<dbReference type="PROSITE" id="PS00622">
    <property type="entry name" value="HTH_LUXR_1"/>
    <property type="match status" value="1"/>
</dbReference>
<name>A0A563E5U5_9MICO</name>
<dbReference type="GO" id="GO:0000160">
    <property type="term" value="P:phosphorelay signal transduction system"/>
    <property type="evidence" value="ECO:0007669"/>
    <property type="project" value="InterPro"/>
</dbReference>
<keyword evidence="9" id="KW-1185">Reference proteome</keyword>
<keyword evidence="2" id="KW-0805">Transcription regulation</keyword>
<dbReference type="InterPro" id="IPR058245">
    <property type="entry name" value="NreC/VraR/RcsB-like_REC"/>
</dbReference>
<dbReference type="InterPro" id="IPR000792">
    <property type="entry name" value="Tscrpt_reg_LuxR_C"/>
</dbReference>
<dbReference type="SMART" id="SM00421">
    <property type="entry name" value="HTH_LUXR"/>
    <property type="match status" value="1"/>
</dbReference>
<keyword evidence="1 5" id="KW-0597">Phosphoprotein</keyword>
<feature type="domain" description="HTH luxR-type" evidence="6">
    <location>
        <begin position="149"/>
        <end position="214"/>
    </location>
</feature>
<evidence type="ECO:0000256" key="5">
    <source>
        <dbReference type="PROSITE-ProRule" id="PRU00169"/>
    </source>
</evidence>
<dbReference type="PANTHER" id="PTHR43214">
    <property type="entry name" value="TWO-COMPONENT RESPONSE REGULATOR"/>
    <property type="match status" value="1"/>
</dbReference>
<organism evidence="8 9">
    <name type="scientific">Leekyejoonella antrihumi</name>
    <dbReference type="NCBI Taxonomy" id="1660198"/>
    <lineage>
        <taxon>Bacteria</taxon>
        <taxon>Bacillati</taxon>
        <taxon>Actinomycetota</taxon>
        <taxon>Actinomycetes</taxon>
        <taxon>Micrococcales</taxon>
        <taxon>Dermacoccaceae</taxon>
        <taxon>Leekyejoonella</taxon>
    </lineage>
</organism>
<dbReference type="InterPro" id="IPR016032">
    <property type="entry name" value="Sig_transdc_resp-reg_C-effctor"/>
</dbReference>
<dbReference type="PRINTS" id="PR00038">
    <property type="entry name" value="HTHLUXR"/>
</dbReference>
<dbReference type="InterPro" id="IPR039420">
    <property type="entry name" value="WalR-like"/>
</dbReference>